<comment type="caution">
    <text evidence="4">The sequence shown here is derived from an EMBL/GenBank/DDBJ whole genome shotgun (WGS) entry which is preliminary data.</text>
</comment>
<proteinExistence type="predicted"/>
<evidence type="ECO:0000313" key="6">
    <source>
        <dbReference type="Proteomes" id="UP001281731"/>
    </source>
</evidence>
<reference evidence="4 5" key="1">
    <citation type="submission" date="2023-10" db="EMBL/GenBank/DDBJ databases">
        <title>Whole Genome based description of the genera Actinobaculum and Actinotignum reveals a complex phylogenetic relationship within the species included in the genus Actinotignum.</title>
        <authorList>
            <person name="Jensen C.S."/>
            <person name="Dargis R."/>
            <person name="Kemp M."/>
            <person name="Christensen J.J."/>
        </authorList>
    </citation>
    <scope>NUCLEOTIDE SEQUENCE</scope>
    <source>
        <strain evidence="4">SLA_B511</strain>
        <strain evidence="3 5">SLA_B974</strain>
    </source>
</reference>
<evidence type="ECO:0000313" key="3">
    <source>
        <dbReference type="EMBL" id="MDY5132422.1"/>
    </source>
</evidence>
<dbReference type="EMBL" id="JAWNGA010000002">
    <property type="protein sequence ID" value="MDY5132422.1"/>
    <property type="molecule type" value="Genomic_DNA"/>
</dbReference>
<dbReference type="RefSeq" id="WP_022866681.1">
    <property type="nucleotide sequence ID" value="NZ_CAMYCL010000010.1"/>
</dbReference>
<organism evidence="4 6">
    <name type="scientific">Actinotignum urinale</name>
    <dbReference type="NCBI Taxonomy" id="190146"/>
    <lineage>
        <taxon>Bacteria</taxon>
        <taxon>Bacillati</taxon>
        <taxon>Actinomycetota</taxon>
        <taxon>Actinomycetes</taxon>
        <taxon>Actinomycetales</taxon>
        <taxon>Actinomycetaceae</taxon>
        <taxon>Actinotignum</taxon>
    </lineage>
</organism>
<evidence type="ECO:0000313" key="5">
    <source>
        <dbReference type="Proteomes" id="UP001275049"/>
    </source>
</evidence>
<name>A0AAW9HUT9_9ACTO</name>
<keyword evidence="2" id="KW-0472">Membrane</keyword>
<gene>
    <name evidence="4" type="ORF">R6G80_03665</name>
    <name evidence="3" type="ORF">R6G86_01510</name>
</gene>
<dbReference type="AlphaFoldDB" id="A0AAW9HUT9"/>
<dbReference type="Proteomes" id="UP001281731">
    <property type="component" value="Unassembled WGS sequence"/>
</dbReference>
<feature type="compositionally biased region" description="Basic and acidic residues" evidence="1">
    <location>
        <begin position="99"/>
        <end position="116"/>
    </location>
</feature>
<keyword evidence="5" id="KW-1185">Reference proteome</keyword>
<dbReference type="Proteomes" id="UP001275049">
    <property type="component" value="Unassembled WGS sequence"/>
</dbReference>
<evidence type="ECO:0000256" key="2">
    <source>
        <dbReference type="SAM" id="Phobius"/>
    </source>
</evidence>
<evidence type="ECO:0000256" key="1">
    <source>
        <dbReference type="SAM" id="MobiDB-lite"/>
    </source>
</evidence>
<dbReference type="EMBL" id="JAWNGC010000003">
    <property type="protein sequence ID" value="MDY5154823.1"/>
    <property type="molecule type" value="Genomic_DNA"/>
</dbReference>
<keyword evidence="2" id="KW-1133">Transmembrane helix</keyword>
<feature type="transmembrane region" description="Helical" evidence="2">
    <location>
        <begin position="28"/>
        <end position="49"/>
    </location>
</feature>
<evidence type="ECO:0000313" key="4">
    <source>
        <dbReference type="EMBL" id="MDY5154823.1"/>
    </source>
</evidence>
<feature type="compositionally biased region" description="Polar residues" evidence="1">
    <location>
        <begin position="138"/>
        <end position="157"/>
    </location>
</feature>
<sequence>MAGRSTVRHADDTVQQLPPFSIFDLRTWIAVMFGVFGALLATYGLFWVTDEDLAKAAGLNLNLWTGLACLVVALFFAFRTYMAPQIITESVECRTLAHHPEAGRTERGEGNRRCTGTEKVQNNQQKTSRDDGKPQGGRSHNQGANTAQGNQRNGEGV</sequence>
<feature type="transmembrane region" description="Helical" evidence="2">
    <location>
        <begin position="61"/>
        <end position="78"/>
    </location>
</feature>
<protein>
    <submittedName>
        <fullName evidence="4">Uncharacterized protein</fullName>
    </submittedName>
</protein>
<accession>A0AAW9HUT9</accession>
<feature type="region of interest" description="Disordered" evidence="1">
    <location>
        <begin position="99"/>
        <end position="157"/>
    </location>
</feature>
<keyword evidence="2" id="KW-0812">Transmembrane</keyword>